<dbReference type="Gene3D" id="3.40.50.300">
    <property type="entry name" value="P-loop containing nucleotide triphosphate hydrolases"/>
    <property type="match status" value="2"/>
</dbReference>
<dbReference type="Pfam" id="PF13538">
    <property type="entry name" value="UvrD_C_2"/>
    <property type="match status" value="1"/>
</dbReference>
<evidence type="ECO:0000256" key="1">
    <source>
        <dbReference type="ARBA" id="ARBA00034923"/>
    </source>
</evidence>
<proteinExistence type="predicted"/>
<evidence type="ECO:0000259" key="2">
    <source>
        <dbReference type="Pfam" id="PF08378"/>
    </source>
</evidence>
<organism evidence="4 5">
    <name type="scientific">Paraburkholderia steynii</name>
    <dbReference type="NCBI Taxonomy" id="1245441"/>
    <lineage>
        <taxon>Bacteria</taxon>
        <taxon>Pseudomonadati</taxon>
        <taxon>Pseudomonadota</taxon>
        <taxon>Betaproteobacteria</taxon>
        <taxon>Burkholderiales</taxon>
        <taxon>Burkholderiaceae</taxon>
        <taxon>Paraburkholderia</taxon>
    </lineage>
</organism>
<feature type="domain" description="UvrD-like helicase C-terminal" evidence="3">
    <location>
        <begin position="477"/>
        <end position="523"/>
    </location>
</feature>
<dbReference type="EMBL" id="MWML01000014">
    <property type="protein sequence ID" value="TCG09282.1"/>
    <property type="molecule type" value="Genomic_DNA"/>
</dbReference>
<keyword evidence="5" id="KW-1185">Reference proteome</keyword>
<protein>
    <recommendedName>
        <fullName evidence="1">DNA 3'-5' helicase II</fullName>
    </recommendedName>
</protein>
<dbReference type="SUPFAM" id="SSF52540">
    <property type="entry name" value="P-loop containing nucleoside triphosphate hydrolases"/>
    <property type="match status" value="1"/>
</dbReference>
<evidence type="ECO:0000313" key="4">
    <source>
        <dbReference type="EMBL" id="TCG09282.1"/>
    </source>
</evidence>
<name>A0A4R0XIW5_9BURK</name>
<dbReference type="Pfam" id="PF13245">
    <property type="entry name" value="AAA_19"/>
    <property type="match status" value="1"/>
</dbReference>
<evidence type="ECO:0000313" key="5">
    <source>
        <dbReference type="Proteomes" id="UP000294200"/>
    </source>
</evidence>
<reference evidence="4 5" key="1">
    <citation type="submission" date="2017-02" db="EMBL/GenBank/DDBJ databases">
        <title>Paraburkholderia sophoroidis sp. nov. and Paraburkholderia steynii sp. nov. rhizobial symbionts of the fynbos legume Hypocalyptus sophoroides.</title>
        <authorList>
            <person name="Steenkamp E.T."/>
            <person name="Beukes C.W."/>
            <person name="Van Zyl E."/>
            <person name="Avontuur J."/>
            <person name="Chan W.Y."/>
            <person name="Hassen A."/>
            <person name="Palmer M."/>
            <person name="Mthombeni L."/>
            <person name="Phalane F."/>
            <person name="Sereme K."/>
            <person name="Venter S.N."/>
        </authorList>
    </citation>
    <scope>NUCLEOTIDE SEQUENCE [LARGE SCALE GENOMIC DNA]</scope>
    <source>
        <strain evidence="4 5">HC1.1ba</strain>
    </source>
</reference>
<accession>A0A4R0XIW5</accession>
<dbReference type="Proteomes" id="UP000294200">
    <property type="component" value="Unassembled WGS sequence"/>
</dbReference>
<dbReference type="GO" id="GO:0043138">
    <property type="term" value="F:3'-5' DNA helicase activity"/>
    <property type="evidence" value="ECO:0007669"/>
    <property type="project" value="TreeGrafter"/>
</dbReference>
<dbReference type="InterPro" id="IPR027785">
    <property type="entry name" value="UvrD-like_helicase_C"/>
</dbReference>
<dbReference type="PANTHER" id="PTHR11070">
    <property type="entry name" value="UVRD / RECB / PCRA DNA HELICASE FAMILY MEMBER"/>
    <property type="match status" value="1"/>
</dbReference>
<dbReference type="InterPro" id="IPR027417">
    <property type="entry name" value="P-loop_NTPase"/>
</dbReference>
<dbReference type="AlphaFoldDB" id="A0A4R0XIW5"/>
<gene>
    <name evidence="4" type="ORF">BZM27_06485</name>
</gene>
<comment type="caution">
    <text evidence="4">The sequence shown here is derived from an EMBL/GenBank/DDBJ whole genome shotgun (WGS) entry which is preliminary data.</text>
</comment>
<dbReference type="Pfam" id="PF08378">
    <property type="entry name" value="NERD"/>
    <property type="match status" value="1"/>
</dbReference>
<dbReference type="GO" id="GO:0005524">
    <property type="term" value="F:ATP binding"/>
    <property type="evidence" value="ECO:0007669"/>
    <property type="project" value="InterPro"/>
</dbReference>
<sequence length="540" mass="60281">MAIVHPPLAEIRVTSAGEHAEFDILRKLADGLPESYELFHSVDWTRAEPHRDSHGEFDIVVVNSAGDVAVLEVKAGEIDMTGEGLFKRYGAQRKDVGRQASWQFRSLLQRLKSEGIDVRLLHCLVLPHYRIGDQGTVNYPRERIADVDDCRDIAGFIQRRLGAGRADPNKERVCAFMLDRIRVQPDISALRGTLQRRVDEISGGLARWVPRINVASGVIHVRATAGSGKTQLALSLLRQSRVALKAASYVCFNRPLADQMRALAPSDVEVSSFHQLCWEAAGRPRVSPDFEALALCYLEEQRRAVPHLDVLVIDELQDMQAAWVQALISRVRGNGRIYLLEDPEQCVYADRAQIEISDAVMMMARENYRSPRKIVETINLLRLTEEPIAPCAPIAGVPPEFTIYSPVARNVTQATADAVGRCVQLGYALEDIVVLCWRGRGHSSLLADDVLADWKLRKFTGSYDEAGQPVYTEGELTIETVRRFKGQSAPAIVLTEVHFDQSDALWTQLLFVGLTRARMHVEVVISDTTVQTLESRLTAM</sequence>
<feature type="domain" description="NERD" evidence="2">
    <location>
        <begin position="17"/>
        <end position="125"/>
    </location>
</feature>
<dbReference type="GO" id="GO:0000725">
    <property type="term" value="P:recombinational repair"/>
    <property type="evidence" value="ECO:0007669"/>
    <property type="project" value="TreeGrafter"/>
</dbReference>
<dbReference type="InterPro" id="IPR011528">
    <property type="entry name" value="NERD"/>
</dbReference>
<dbReference type="InterPro" id="IPR000212">
    <property type="entry name" value="DNA_helicase_UvrD/REP"/>
</dbReference>
<dbReference type="GO" id="GO:0003677">
    <property type="term" value="F:DNA binding"/>
    <property type="evidence" value="ECO:0007669"/>
    <property type="project" value="InterPro"/>
</dbReference>
<evidence type="ECO:0000259" key="3">
    <source>
        <dbReference type="Pfam" id="PF13538"/>
    </source>
</evidence>
<dbReference type="PANTHER" id="PTHR11070:SF2">
    <property type="entry name" value="ATP-DEPENDENT DNA HELICASE SRS2"/>
    <property type="match status" value="1"/>
</dbReference>